<evidence type="ECO:0000313" key="2">
    <source>
        <dbReference type="EMBL" id="KAJ6969705.1"/>
    </source>
</evidence>
<dbReference type="EMBL" id="JAQIZT010000015">
    <property type="protein sequence ID" value="KAJ6969705.1"/>
    <property type="molecule type" value="Genomic_DNA"/>
</dbReference>
<keyword evidence="3" id="KW-1185">Reference proteome</keyword>
<protein>
    <submittedName>
        <fullName evidence="2">Uncharacterized protein</fullName>
    </submittedName>
</protein>
<reference evidence="2" key="1">
    <citation type="journal article" date="2023" name="Mol. Ecol. Resour.">
        <title>Chromosome-level genome assembly of a triploid poplar Populus alba 'Berolinensis'.</title>
        <authorList>
            <person name="Chen S."/>
            <person name="Yu Y."/>
            <person name="Wang X."/>
            <person name="Wang S."/>
            <person name="Zhang T."/>
            <person name="Zhou Y."/>
            <person name="He R."/>
            <person name="Meng N."/>
            <person name="Wang Y."/>
            <person name="Liu W."/>
            <person name="Liu Z."/>
            <person name="Liu J."/>
            <person name="Guo Q."/>
            <person name="Huang H."/>
            <person name="Sederoff R.R."/>
            <person name="Wang G."/>
            <person name="Qu G."/>
            <person name="Chen S."/>
        </authorList>
    </citation>
    <scope>NUCLEOTIDE SEQUENCE</scope>
    <source>
        <strain evidence="2">SC-2020</strain>
    </source>
</reference>
<comment type="caution">
    <text evidence="2">The sequence shown here is derived from an EMBL/GenBank/DDBJ whole genome shotgun (WGS) entry which is preliminary data.</text>
</comment>
<accession>A0AAD6LMG2</accession>
<evidence type="ECO:0000313" key="3">
    <source>
        <dbReference type="Proteomes" id="UP001164929"/>
    </source>
</evidence>
<name>A0AAD6LMG2_9ROSI</name>
<organism evidence="2 3">
    <name type="scientific">Populus alba x Populus x berolinensis</name>
    <dbReference type="NCBI Taxonomy" id="444605"/>
    <lineage>
        <taxon>Eukaryota</taxon>
        <taxon>Viridiplantae</taxon>
        <taxon>Streptophyta</taxon>
        <taxon>Embryophyta</taxon>
        <taxon>Tracheophyta</taxon>
        <taxon>Spermatophyta</taxon>
        <taxon>Magnoliopsida</taxon>
        <taxon>eudicotyledons</taxon>
        <taxon>Gunneridae</taxon>
        <taxon>Pentapetalae</taxon>
        <taxon>rosids</taxon>
        <taxon>fabids</taxon>
        <taxon>Malpighiales</taxon>
        <taxon>Salicaceae</taxon>
        <taxon>Saliceae</taxon>
        <taxon>Populus</taxon>
    </lineage>
</organism>
<proteinExistence type="predicted"/>
<evidence type="ECO:0000256" key="1">
    <source>
        <dbReference type="SAM" id="MobiDB-lite"/>
    </source>
</evidence>
<sequence length="113" mass="12775">MARAIMGPSRENRQDNKRSARQAGGKCLVGQQPPTLFPILLFTADSISYLLLTFFSVYAASPPPHPHLLFTSDRFFQFIFLSVNQISGRENKHKAVEIMMMASESLNKNIREC</sequence>
<dbReference type="Proteomes" id="UP001164929">
    <property type="component" value="Chromosome 15"/>
</dbReference>
<feature type="region of interest" description="Disordered" evidence="1">
    <location>
        <begin position="1"/>
        <end position="26"/>
    </location>
</feature>
<dbReference type="AlphaFoldDB" id="A0AAD6LMG2"/>
<gene>
    <name evidence="2" type="ORF">NC653_034291</name>
</gene>